<accession>A0A7X9IKV4</accession>
<organism evidence="1 2">
    <name type="scientific">SAR324 cluster bacterium</name>
    <dbReference type="NCBI Taxonomy" id="2024889"/>
    <lineage>
        <taxon>Bacteria</taxon>
        <taxon>Deltaproteobacteria</taxon>
        <taxon>SAR324 cluster</taxon>
    </lineage>
</organism>
<evidence type="ECO:0000313" key="1">
    <source>
        <dbReference type="EMBL" id="NMC64498.1"/>
    </source>
</evidence>
<dbReference type="Gene3D" id="1.10.40.60">
    <property type="entry name" value="EpsJ-like"/>
    <property type="match status" value="1"/>
</dbReference>
<dbReference type="Proteomes" id="UP000524246">
    <property type="component" value="Unassembled WGS sequence"/>
</dbReference>
<dbReference type="SUPFAM" id="SSF158544">
    <property type="entry name" value="GspK insert domain-like"/>
    <property type="match status" value="1"/>
</dbReference>
<proteinExistence type="predicted"/>
<dbReference type="InterPro" id="IPR038072">
    <property type="entry name" value="GspK_central_sf"/>
</dbReference>
<sequence length="236" mass="26777">IRSLISGSQGPLEAKWRYVFECMFRDLGFDNDSNEVWKQAPFQGRFFNAQQLVANLIDYMDKDSESYNEQNFEKGVEGEIKEQDGDIFKNNIIQQIDEIGTIPGFTASRTRKLLPYVTTYGEKKTVNLNLASRRILKCLSPEILPNEVDKIIEYRESEDGPFKVDTYSSLIRGQMVADSTWNDISSIVSVGPSSSASAYFSILSKVDYGTATYFMRAVVYRWSSGDLPEIASVEIF</sequence>
<gene>
    <name evidence="1" type="ORF">GYA55_15135</name>
</gene>
<protein>
    <submittedName>
        <fullName evidence="1">General secretion pathway protein GspK</fullName>
    </submittedName>
</protein>
<dbReference type="EMBL" id="JAAZON010000688">
    <property type="protein sequence ID" value="NMC64498.1"/>
    <property type="molecule type" value="Genomic_DNA"/>
</dbReference>
<name>A0A7X9IKV4_9DELT</name>
<reference evidence="1 2" key="1">
    <citation type="journal article" date="2020" name="Biotechnol. Biofuels">
        <title>New insights from the biogas microbiome by comprehensive genome-resolved metagenomics of nearly 1600 species originating from multiple anaerobic digesters.</title>
        <authorList>
            <person name="Campanaro S."/>
            <person name="Treu L."/>
            <person name="Rodriguez-R L.M."/>
            <person name="Kovalovszki A."/>
            <person name="Ziels R.M."/>
            <person name="Maus I."/>
            <person name="Zhu X."/>
            <person name="Kougias P.G."/>
            <person name="Basile A."/>
            <person name="Luo G."/>
            <person name="Schluter A."/>
            <person name="Konstantinidis K.T."/>
            <person name="Angelidaki I."/>
        </authorList>
    </citation>
    <scope>NUCLEOTIDE SEQUENCE [LARGE SCALE GENOMIC DNA]</scope>
    <source>
        <strain evidence="1">AS27yjCOA_65</strain>
    </source>
</reference>
<comment type="caution">
    <text evidence="1">The sequence shown here is derived from an EMBL/GenBank/DDBJ whole genome shotgun (WGS) entry which is preliminary data.</text>
</comment>
<evidence type="ECO:0000313" key="2">
    <source>
        <dbReference type="Proteomes" id="UP000524246"/>
    </source>
</evidence>
<feature type="non-terminal residue" evidence="1">
    <location>
        <position position="1"/>
    </location>
</feature>
<dbReference type="AlphaFoldDB" id="A0A7X9IKV4"/>